<feature type="chain" id="PRO_5046115875" description="histidine kinase" evidence="10">
    <location>
        <begin position="22"/>
        <end position="594"/>
    </location>
</feature>
<dbReference type="InterPro" id="IPR005467">
    <property type="entry name" value="His_kinase_dom"/>
</dbReference>
<evidence type="ECO:0000256" key="6">
    <source>
        <dbReference type="ARBA" id="ARBA00022777"/>
    </source>
</evidence>
<keyword evidence="8" id="KW-0902">Two-component regulatory system</keyword>
<evidence type="ECO:0000256" key="9">
    <source>
        <dbReference type="SAM" id="Phobius"/>
    </source>
</evidence>
<proteinExistence type="predicted"/>
<dbReference type="EMBL" id="JAKZJU020000001">
    <property type="protein sequence ID" value="MDL2059801.1"/>
    <property type="molecule type" value="Genomic_DNA"/>
</dbReference>
<dbReference type="Gene3D" id="3.40.190.10">
    <property type="entry name" value="Periplasmic binding protein-like II"/>
    <property type="match status" value="1"/>
</dbReference>
<gene>
    <name evidence="12" type="ORF">MUN46_007650</name>
</gene>
<evidence type="ECO:0000259" key="11">
    <source>
        <dbReference type="PROSITE" id="PS50109"/>
    </source>
</evidence>
<keyword evidence="4" id="KW-0808">Transferase</keyword>
<keyword evidence="10" id="KW-0732">Signal</keyword>
<dbReference type="CDD" id="cd00082">
    <property type="entry name" value="HisKA"/>
    <property type="match status" value="1"/>
</dbReference>
<dbReference type="Proteomes" id="UP001165481">
    <property type="component" value="Unassembled WGS sequence"/>
</dbReference>
<feature type="domain" description="Histidine kinase" evidence="11">
    <location>
        <begin position="372"/>
        <end position="586"/>
    </location>
</feature>
<reference evidence="12" key="1">
    <citation type="submission" date="2023-03" db="EMBL/GenBank/DDBJ databases">
        <title>Mesosutterella sp. nov. isolated from porcine feces.</title>
        <authorList>
            <person name="Yu S."/>
        </authorList>
    </citation>
    <scope>NUCLEOTIDE SEQUENCE</scope>
    <source>
        <strain evidence="12">AGMB02718</strain>
    </source>
</reference>
<dbReference type="InterPro" id="IPR036097">
    <property type="entry name" value="HisK_dim/P_sf"/>
</dbReference>
<comment type="caution">
    <text evidence="12">The sequence shown here is derived from an EMBL/GenBank/DDBJ whole genome shotgun (WGS) entry which is preliminary data.</text>
</comment>
<dbReference type="PRINTS" id="PR00344">
    <property type="entry name" value="BCTRLSENSOR"/>
</dbReference>
<dbReference type="Gene3D" id="1.10.287.130">
    <property type="match status" value="1"/>
</dbReference>
<dbReference type="InterPro" id="IPR036890">
    <property type="entry name" value="HATPase_C_sf"/>
</dbReference>
<evidence type="ECO:0000256" key="5">
    <source>
        <dbReference type="ARBA" id="ARBA00022741"/>
    </source>
</evidence>
<dbReference type="Gene3D" id="3.30.565.10">
    <property type="entry name" value="Histidine kinase-like ATPase, C-terminal domain"/>
    <property type="match status" value="1"/>
</dbReference>
<accession>A0ABT7IN48</accession>
<sequence>MLRRAQALLCCLVLGSPAAGAAPGPDEPVRLAVVNSFGEAVSLRYFSETVDAIARAVAPRRLEVHEYEPSSFLEGAQKNKFDVTIASAGLTTLMLEQTNGSALLSLSTRRAPNPNKANGTAVIVRGDSPVQTLADLQGRRLAIVSRKAFAGWQVPAGELMRSGQNPEAIFSSIREVGMPMENVLREVKTGRADVGFVITCLLEELEESGRIARGEFRLVAEKKDPDFACRHSTALYPGWFLSVKPTLPAADARRILMEVLALPPSPRRGVYWTVSSDRKPMRDLFTLMNLEPRKPSVANFIQRYKGYFLGALLVLLALFLYSAAITRITYRRTAALARARERQLKAELELKRSAQTIDSLEKVQAVGLIASMLAHELRQPLVVITNYAQGLRIRLSRGPVDRGVLMSSLDEIEAAGERADEIVEHVRNFVKGRRSRPVELDLGQEVEKIIRTFKRHCRSGISVAFEPCPGLSVRADPVELGIIFMNLLRNSEEACLKNERDTPGRIAVRISRSGERAVVRVQDNGPRLTDEVLERMRKLGRPSSGEGLGLGLGITRELAEGCGGSVSVERCEPRGASVTVSLPLSSSSAQGRSN</sequence>
<evidence type="ECO:0000256" key="2">
    <source>
        <dbReference type="ARBA" id="ARBA00012438"/>
    </source>
</evidence>
<evidence type="ECO:0000313" key="12">
    <source>
        <dbReference type="EMBL" id="MDL2059801.1"/>
    </source>
</evidence>
<keyword evidence="7" id="KW-0067">ATP-binding</keyword>
<keyword evidence="9" id="KW-0812">Transmembrane</keyword>
<evidence type="ECO:0000256" key="8">
    <source>
        <dbReference type="ARBA" id="ARBA00023012"/>
    </source>
</evidence>
<organism evidence="12 13">
    <name type="scientific">Mesosutterella faecium</name>
    <dbReference type="NCBI Taxonomy" id="2925194"/>
    <lineage>
        <taxon>Bacteria</taxon>
        <taxon>Pseudomonadati</taxon>
        <taxon>Pseudomonadota</taxon>
        <taxon>Betaproteobacteria</taxon>
        <taxon>Burkholderiales</taxon>
        <taxon>Sutterellaceae</taxon>
        <taxon>Mesosutterella</taxon>
    </lineage>
</organism>
<dbReference type="Pfam" id="PF02518">
    <property type="entry name" value="HATPase_c"/>
    <property type="match status" value="1"/>
</dbReference>
<dbReference type="SMART" id="SM00387">
    <property type="entry name" value="HATPase_c"/>
    <property type="match status" value="1"/>
</dbReference>
<dbReference type="InterPro" id="IPR003661">
    <property type="entry name" value="HisK_dim/P_dom"/>
</dbReference>
<keyword evidence="9" id="KW-0472">Membrane</keyword>
<evidence type="ECO:0000256" key="7">
    <source>
        <dbReference type="ARBA" id="ARBA00022840"/>
    </source>
</evidence>
<dbReference type="SMART" id="SM00388">
    <property type="entry name" value="HisKA"/>
    <property type="match status" value="1"/>
</dbReference>
<keyword evidence="9" id="KW-1133">Transmembrane helix</keyword>
<dbReference type="Pfam" id="PF12974">
    <property type="entry name" value="Phosphonate-bd"/>
    <property type="match status" value="1"/>
</dbReference>
<evidence type="ECO:0000313" key="13">
    <source>
        <dbReference type="Proteomes" id="UP001165481"/>
    </source>
</evidence>
<dbReference type="SUPFAM" id="SSF47384">
    <property type="entry name" value="Homodimeric domain of signal transducing histidine kinase"/>
    <property type="match status" value="1"/>
</dbReference>
<comment type="catalytic activity">
    <reaction evidence="1">
        <text>ATP + protein L-histidine = ADP + protein N-phospho-L-histidine.</text>
        <dbReference type="EC" id="2.7.13.3"/>
    </reaction>
</comment>
<evidence type="ECO:0000256" key="1">
    <source>
        <dbReference type="ARBA" id="ARBA00000085"/>
    </source>
</evidence>
<dbReference type="Pfam" id="PF00512">
    <property type="entry name" value="HisKA"/>
    <property type="match status" value="1"/>
</dbReference>
<dbReference type="PANTHER" id="PTHR43065:SF10">
    <property type="entry name" value="PEROXIDE STRESS-ACTIVATED HISTIDINE KINASE MAK3"/>
    <property type="match status" value="1"/>
</dbReference>
<dbReference type="PANTHER" id="PTHR43065">
    <property type="entry name" value="SENSOR HISTIDINE KINASE"/>
    <property type="match status" value="1"/>
</dbReference>
<dbReference type="InterPro" id="IPR003594">
    <property type="entry name" value="HATPase_dom"/>
</dbReference>
<evidence type="ECO:0000256" key="3">
    <source>
        <dbReference type="ARBA" id="ARBA00022553"/>
    </source>
</evidence>
<evidence type="ECO:0000256" key="10">
    <source>
        <dbReference type="SAM" id="SignalP"/>
    </source>
</evidence>
<keyword evidence="5" id="KW-0547">Nucleotide-binding</keyword>
<name>A0ABT7IN48_9BURK</name>
<dbReference type="SUPFAM" id="SSF55874">
    <property type="entry name" value="ATPase domain of HSP90 chaperone/DNA topoisomerase II/histidine kinase"/>
    <property type="match status" value="1"/>
</dbReference>
<keyword evidence="13" id="KW-1185">Reference proteome</keyword>
<protein>
    <recommendedName>
        <fullName evidence="2">histidine kinase</fullName>
        <ecNumber evidence="2">2.7.13.3</ecNumber>
    </recommendedName>
</protein>
<dbReference type="SUPFAM" id="SSF53850">
    <property type="entry name" value="Periplasmic binding protein-like II"/>
    <property type="match status" value="1"/>
</dbReference>
<keyword evidence="6" id="KW-0418">Kinase</keyword>
<feature type="signal peptide" evidence="10">
    <location>
        <begin position="1"/>
        <end position="21"/>
    </location>
</feature>
<keyword evidence="3" id="KW-0597">Phosphoprotein</keyword>
<feature type="transmembrane region" description="Helical" evidence="9">
    <location>
        <begin position="307"/>
        <end position="330"/>
    </location>
</feature>
<evidence type="ECO:0000256" key="4">
    <source>
        <dbReference type="ARBA" id="ARBA00022679"/>
    </source>
</evidence>
<dbReference type="RefSeq" id="WP_243376635.1">
    <property type="nucleotide sequence ID" value="NZ_JAKZJU020000001.1"/>
</dbReference>
<dbReference type="EC" id="2.7.13.3" evidence="2"/>
<dbReference type="InterPro" id="IPR004358">
    <property type="entry name" value="Sig_transdc_His_kin-like_C"/>
</dbReference>
<dbReference type="PROSITE" id="PS50109">
    <property type="entry name" value="HIS_KIN"/>
    <property type="match status" value="1"/>
</dbReference>